<feature type="domain" description="DM2" evidence="11">
    <location>
        <begin position="769"/>
        <end position="852"/>
    </location>
</feature>
<dbReference type="PROSITE" id="PS50016">
    <property type="entry name" value="ZF_PHD_2"/>
    <property type="match status" value="1"/>
</dbReference>
<feature type="compositionally biased region" description="Gly residues" evidence="6">
    <location>
        <begin position="1563"/>
        <end position="1572"/>
    </location>
</feature>
<dbReference type="InterPro" id="IPR019835">
    <property type="entry name" value="SWIB_domain"/>
</dbReference>
<sequence length="1641" mass="181420">MNEPYKSAMEEENLEIHEIKSGEQCESFPRLDESNLVIDGDKAETASFEDKPVIVEGEDEAFLEKSEFMVEMTEQTEVLPEAVVVEESGGQLIDARSGEPPLEMKAEEEAKSAADTVVTDTGDVQLDPQLGQKLEEEFVPVNEAKVEISESQMDAIGDELMAEREGLAAGDDEVERDMDDGAEIEEVGGLVNELLESRMVENDTEAVMDDEKVDALVNDSDDQSAGKPAKAEEEKGDQKVYALVNDSDDWSAGKPAKAEEEKGGAVIAEEILTTEVKLDVDVITKVKPNDHIKVLEFSDLIGHVSADVREGHAENKEVAAEGSLMSEIKTRDERMKAEVLMDPKFDEPVNVARNKEEVVAEEEYPTADVKIGTQARVELELDKRRVELDPNFDEAVDVAEDKEDVDGEEEHLAGDIKIETQARVESESDKDDVLEGIQLANDEVETDSGTEIVADKIADEVTEMVTDEARSPLDEPSLEMYDSPAALQDEEDETMFAEEETGTQDTEVETETDVAESGKTSGGKRKRGKLTKSPSASKTAGKASSRKTVGEDVCFICFDGGDLVLCDRRGCPKAYHPSCVNRDEAFFKAKGRWNCGWHLCSICEKTARYFCYTCTFSLCKSCTKDAAMLCVRGNKGFCETCMRTVTLIENNEQGDKDTQVDFDDKSSWEYLFKDYYIELKAKLSLSSVEIEEAKNPWKGGDMLSGPGKPESSETLAEANDGGSGSDDSNENLKTVKPKRRKVRKQSKSLTKEKQLVSTDVATGSRAISLSDNSEWASKELLEFVSHMKNGDTSFLSQFDVQALLLEYIKINKLRDPRRKSQIICDARLENLFGKPRVGHFEMLKLLELHFIARDEQTDEVQGSVVDTENNQLDIDDDLLSKGRRRKTRRKSVPQSNLDDYAAIDMHNISLIYLRRKLMEDLLEDAEMFHDKVVGTFVRIRISGSTQKQDLYRLVQVVGTSKAAEPYKVGKKTTDTMVEILNLDKTEVILIDTISNQEFTEEECKRLRQSIKCGLISRLTVGEILDKTMEIQVARVNDWLESEVLRLSHLRDRASDLGRRKEYPFCLRLSLTIFLTLRECVEKLQLLKTPEERRRRLEEIPEIHADPKMDPSYESDEKDSESEESRRDAFMRSRVSGYSRRGRAPISPGSDNSSAKVWESSRNPSGNSFSLISNIDEVGNENSWNLEGDKDTQESNNIEKLKSATNSDSPGLAVSRSESFSGVTPPETTAVKINESEKMWHYQDPSKKVQGPFSMVQLRKWNNTGYFPAGLKIWKTTENQDNSVLLADALAGKFPNELPSGTFLNRDRETSHVGQNLRSHTKLSSEKWARNDVTNLPSPTPIQSTSVNGLLPSPTAVLPNILTHSSVTASVLNSVVQSVNTYSPTPNSQHGILVGSTDSLHHQSTPTSQPVQPVNQNLQPQNYGWATSNIQNPSGTFANPVPQPDFWRPPTQGNQQIMNSPAATPNAGWNAVQQANPNTGGWVNPVPGNTNMNWGPPPMQQQVPTPAGWVAPGGSAGPNVPGPVQGWAPAQAWGPPPVQGPVPVNGWVPSSGNSGVPAPPIQGGQQGNQGSWGGEQTQNGGQFMGQMGAQGRDSGFNGGRPWNRQQSFGGGGSSYFNKRDQICPYNANGRCRKGARCDYKHI</sequence>
<dbReference type="Pfam" id="PF02201">
    <property type="entry name" value="SWIB"/>
    <property type="match status" value="1"/>
</dbReference>
<evidence type="ECO:0000256" key="2">
    <source>
        <dbReference type="ARBA" id="ARBA00022771"/>
    </source>
</evidence>
<dbReference type="InterPro" id="IPR019786">
    <property type="entry name" value="Zinc_finger_PHD-type_CS"/>
</dbReference>
<dbReference type="PANTHER" id="PTHR46695:SF5">
    <property type="entry name" value="RNA POLYMERASE-ASSOCIATED PROTEIN RTF1 HOMOLOG"/>
    <property type="match status" value="1"/>
</dbReference>
<feature type="compositionally biased region" description="Basic and acidic residues" evidence="6">
    <location>
        <begin position="229"/>
        <end position="238"/>
    </location>
</feature>
<evidence type="ECO:0000259" key="7">
    <source>
        <dbReference type="PROSITE" id="PS50016"/>
    </source>
</evidence>
<dbReference type="GO" id="GO:0003677">
    <property type="term" value="F:DNA binding"/>
    <property type="evidence" value="ECO:0007669"/>
    <property type="project" value="UniProtKB-KW"/>
</dbReference>
<dbReference type="InterPro" id="IPR019787">
    <property type="entry name" value="Znf_PHD-finger"/>
</dbReference>
<dbReference type="CDD" id="cd10567">
    <property type="entry name" value="SWIB-MDM2_like"/>
    <property type="match status" value="1"/>
</dbReference>
<keyword evidence="4" id="KW-0238">DNA-binding</keyword>
<evidence type="ECO:0000259" key="11">
    <source>
        <dbReference type="PROSITE" id="PS51925"/>
    </source>
</evidence>
<dbReference type="CDD" id="cd19757">
    <property type="entry name" value="Bbox1"/>
    <property type="match status" value="1"/>
</dbReference>
<feature type="domain" description="Plus3" evidence="10">
    <location>
        <begin position="902"/>
        <end position="1035"/>
    </location>
</feature>
<feature type="compositionally biased region" description="Basic and acidic residues" evidence="6">
    <location>
        <begin position="1097"/>
        <end position="1110"/>
    </location>
</feature>
<organism evidence="12 13">
    <name type="scientific">Penstemon smallii</name>
    <dbReference type="NCBI Taxonomy" id="265156"/>
    <lineage>
        <taxon>Eukaryota</taxon>
        <taxon>Viridiplantae</taxon>
        <taxon>Streptophyta</taxon>
        <taxon>Embryophyta</taxon>
        <taxon>Tracheophyta</taxon>
        <taxon>Spermatophyta</taxon>
        <taxon>Magnoliopsida</taxon>
        <taxon>eudicotyledons</taxon>
        <taxon>Gunneridae</taxon>
        <taxon>Pentapetalae</taxon>
        <taxon>asterids</taxon>
        <taxon>lamiids</taxon>
        <taxon>Lamiales</taxon>
        <taxon>Plantaginaceae</taxon>
        <taxon>Cheloneae</taxon>
        <taxon>Penstemon</taxon>
    </lineage>
</organism>
<feature type="region of interest" description="Disordered" evidence="6">
    <location>
        <begin position="1097"/>
        <end position="1162"/>
    </location>
</feature>
<dbReference type="Pfam" id="PF03126">
    <property type="entry name" value="Plus-3"/>
    <property type="match status" value="1"/>
</dbReference>
<comment type="caution">
    <text evidence="12">The sequence shown here is derived from an EMBL/GenBank/DDBJ whole genome shotgun (WGS) entry which is preliminary data.</text>
</comment>
<dbReference type="InterPro" id="IPR036128">
    <property type="entry name" value="Plus3-like_sf"/>
</dbReference>
<protein>
    <submittedName>
        <fullName evidence="12">Uncharacterized protein</fullName>
    </submittedName>
</protein>
<dbReference type="SMART" id="SM00151">
    <property type="entry name" value="SWIB"/>
    <property type="match status" value="1"/>
</dbReference>
<dbReference type="InterPro" id="IPR004343">
    <property type="entry name" value="Plus-3_dom"/>
</dbReference>
<dbReference type="InterPro" id="IPR035445">
    <property type="entry name" value="GYF-like_dom_sf"/>
</dbReference>
<dbReference type="InterPro" id="IPR013083">
    <property type="entry name" value="Znf_RING/FYVE/PHD"/>
</dbReference>
<reference evidence="12 13" key="1">
    <citation type="submission" date="2024-12" db="EMBL/GenBank/DDBJ databases">
        <title>The unique morphological basis and parallel evolutionary history of personate flowers in Penstemon.</title>
        <authorList>
            <person name="Depatie T.H."/>
            <person name="Wessinger C.A."/>
        </authorList>
    </citation>
    <scope>NUCLEOTIDE SEQUENCE [LARGE SCALE GENOMIC DNA]</scope>
    <source>
        <strain evidence="12">WTNN_2</strain>
        <tissue evidence="12">Leaf</tissue>
    </source>
</reference>
<dbReference type="PROSITE" id="PS01359">
    <property type="entry name" value="ZF_PHD_1"/>
    <property type="match status" value="1"/>
</dbReference>
<evidence type="ECO:0000259" key="10">
    <source>
        <dbReference type="PROSITE" id="PS51360"/>
    </source>
</evidence>
<dbReference type="CDD" id="cd15568">
    <property type="entry name" value="PHD5_NSD"/>
    <property type="match status" value="1"/>
</dbReference>
<feature type="region of interest" description="Disordered" evidence="6">
    <location>
        <begin position="495"/>
        <end position="544"/>
    </location>
</feature>
<dbReference type="Pfam" id="PF25980">
    <property type="entry name" value="NERD_plant"/>
    <property type="match status" value="1"/>
</dbReference>
<dbReference type="EMBL" id="JBJXBP010000008">
    <property type="protein sequence ID" value="KAL3814090.1"/>
    <property type="molecule type" value="Genomic_DNA"/>
</dbReference>
<feature type="domain" description="C3H1-type" evidence="8">
    <location>
        <begin position="1616"/>
        <end position="1641"/>
    </location>
</feature>
<evidence type="ECO:0000313" key="12">
    <source>
        <dbReference type="EMBL" id="KAL3814090.1"/>
    </source>
</evidence>
<dbReference type="InterPro" id="IPR000571">
    <property type="entry name" value="Znf_CCCH"/>
</dbReference>
<dbReference type="PROSITE" id="PS50103">
    <property type="entry name" value="ZF_C3H1"/>
    <property type="match status" value="1"/>
</dbReference>
<dbReference type="SMART" id="SM00444">
    <property type="entry name" value="GYF"/>
    <property type="match status" value="1"/>
</dbReference>
<dbReference type="Pfam" id="PF02213">
    <property type="entry name" value="GYF"/>
    <property type="match status" value="1"/>
</dbReference>
<dbReference type="Gene3D" id="1.10.245.10">
    <property type="entry name" value="SWIB/MDM2 domain"/>
    <property type="match status" value="1"/>
</dbReference>
<dbReference type="PANTHER" id="PTHR46695">
    <property type="entry name" value="ZINC FINGER CCCH DOMAIN-CONTAINING PROTEIN 44-RELATED"/>
    <property type="match status" value="1"/>
</dbReference>
<dbReference type="Proteomes" id="UP001634393">
    <property type="component" value="Unassembled WGS sequence"/>
</dbReference>
<evidence type="ECO:0000259" key="9">
    <source>
        <dbReference type="PROSITE" id="PS50829"/>
    </source>
</evidence>
<feature type="compositionally biased region" description="Low complexity" evidence="6">
    <location>
        <begin position="1573"/>
        <end position="1590"/>
    </location>
</feature>
<evidence type="ECO:0000256" key="1">
    <source>
        <dbReference type="ARBA" id="ARBA00022723"/>
    </source>
</evidence>
<evidence type="ECO:0000256" key="5">
    <source>
        <dbReference type="PROSITE-ProRule" id="PRU00723"/>
    </source>
</evidence>
<dbReference type="SMART" id="SM00719">
    <property type="entry name" value="Plus3"/>
    <property type="match status" value="1"/>
</dbReference>
<dbReference type="Gene3D" id="3.30.40.10">
    <property type="entry name" value="Zinc/RING finger domain, C3HC4 (zinc finger)"/>
    <property type="match status" value="1"/>
</dbReference>
<keyword evidence="3 5" id="KW-0862">Zinc</keyword>
<feature type="compositionally biased region" description="Acidic residues" evidence="6">
    <location>
        <begin position="1112"/>
        <end position="1121"/>
    </location>
</feature>
<keyword evidence="13" id="KW-1185">Reference proteome</keyword>
<dbReference type="Gene3D" id="3.90.70.200">
    <property type="entry name" value="Plus-3 domain"/>
    <property type="match status" value="1"/>
</dbReference>
<evidence type="ECO:0000256" key="4">
    <source>
        <dbReference type="ARBA" id="ARBA00023125"/>
    </source>
</evidence>
<dbReference type="SUPFAM" id="SSF57903">
    <property type="entry name" value="FYVE/PHD zinc finger"/>
    <property type="match status" value="1"/>
</dbReference>
<dbReference type="Gene3D" id="3.30.1490.40">
    <property type="match status" value="1"/>
</dbReference>
<feature type="domain" description="GYF" evidence="9">
    <location>
        <begin position="1236"/>
        <end position="1290"/>
    </location>
</feature>
<feature type="region of interest" description="Disordered" evidence="6">
    <location>
        <begin position="217"/>
        <end position="239"/>
    </location>
</feature>
<feature type="compositionally biased region" description="Acidic residues" evidence="6">
    <location>
        <begin position="495"/>
        <end position="514"/>
    </location>
</feature>
<accession>A0ABD3RMF2</accession>
<feature type="region of interest" description="Disordered" evidence="6">
    <location>
        <begin position="1550"/>
        <end position="1614"/>
    </location>
</feature>
<proteinExistence type="predicted"/>
<dbReference type="SUPFAM" id="SSF55277">
    <property type="entry name" value="GYF domain"/>
    <property type="match status" value="1"/>
</dbReference>
<feature type="domain" description="PHD-type" evidence="7">
    <location>
        <begin position="551"/>
        <end position="617"/>
    </location>
</feature>
<feature type="region of interest" description="Disordered" evidence="6">
    <location>
        <begin position="1200"/>
        <end position="1225"/>
    </location>
</feature>
<dbReference type="PROSITE" id="PS51925">
    <property type="entry name" value="SWIB_MDM2"/>
    <property type="match status" value="1"/>
</dbReference>
<dbReference type="SUPFAM" id="SSF47592">
    <property type="entry name" value="SWIB/MDM2 domain"/>
    <property type="match status" value="1"/>
</dbReference>
<dbReference type="InterPro" id="IPR011011">
    <property type="entry name" value="Znf_FYVE_PHD"/>
</dbReference>
<feature type="region of interest" description="Disordered" evidence="6">
    <location>
        <begin position="696"/>
        <end position="755"/>
    </location>
</feature>
<dbReference type="InterPro" id="IPR003169">
    <property type="entry name" value="GYF"/>
</dbReference>
<name>A0ABD3RMF2_9LAMI</name>
<dbReference type="FunFam" id="3.30.40.10:FF:000303">
    <property type="entry name" value="Zinc finger CCCH domain-containing protein 19"/>
    <property type="match status" value="1"/>
</dbReference>
<dbReference type="InterPro" id="IPR058668">
    <property type="entry name" value="NERD_dom"/>
</dbReference>
<evidence type="ECO:0000313" key="13">
    <source>
        <dbReference type="Proteomes" id="UP001634393"/>
    </source>
</evidence>
<dbReference type="GO" id="GO:0008270">
    <property type="term" value="F:zinc ion binding"/>
    <property type="evidence" value="ECO:0007669"/>
    <property type="project" value="UniProtKB-KW"/>
</dbReference>
<dbReference type="PROSITE" id="PS51360">
    <property type="entry name" value="PLUS3"/>
    <property type="match status" value="1"/>
</dbReference>
<feature type="compositionally biased region" description="Basic residues" evidence="6">
    <location>
        <begin position="735"/>
        <end position="746"/>
    </location>
</feature>
<feature type="zinc finger region" description="C3H1-type" evidence="5">
    <location>
        <begin position="1616"/>
        <end position="1641"/>
    </location>
</feature>
<gene>
    <name evidence="12" type="ORF">ACJIZ3_015358</name>
</gene>
<feature type="compositionally biased region" description="Polar residues" evidence="6">
    <location>
        <begin position="1148"/>
        <end position="1162"/>
    </location>
</feature>
<dbReference type="SUPFAM" id="SSF159042">
    <property type="entry name" value="Plus3-like"/>
    <property type="match status" value="1"/>
</dbReference>
<dbReference type="SMART" id="SM00249">
    <property type="entry name" value="PHD"/>
    <property type="match status" value="1"/>
</dbReference>
<dbReference type="InterPro" id="IPR036885">
    <property type="entry name" value="SWIB_MDM2_dom_sf"/>
</dbReference>
<dbReference type="InterPro" id="IPR001965">
    <property type="entry name" value="Znf_PHD"/>
</dbReference>
<dbReference type="PROSITE" id="PS50829">
    <property type="entry name" value="GYF"/>
    <property type="match status" value="1"/>
</dbReference>
<dbReference type="CDD" id="cd00072">
    <property type="entry name" value="GYF"/>
    <property type="match status" value="1"/>
</dbReference>
<dbReference type="FunFam" id="3.90.70.200:FF:000002">
    <property type="entry name" value="Zinc finger CCCH domain-containing protein 19"/>
    <property type="match status" value="1"/>
</dbReference>
<keyword evidence="2 5" id="KW-0863">Zinc-finger</keyword>
<keyword evidence="1 5" id="KW-0479">Metal-binding</keyword>
<evidence type="ECO:0000256" key="3">
    <source>
        <dbReference type="ARBA" id="ARBA00022833"/>
    </source>
</evidence>
<dbReference type="InterPro" id="IPR003121">
    <property type="entry name" value="SWIB_MDM2_domain"/>
</dbReference>
<evidence type="ECO:0000256" key="6">
    <source>
        <dbReference type="SAM" id="MobiDB-lite"/>
    </source>
</evidence>
<evidence type="ECO:0000259" key="8">
    <source>
        <dbReference type="PROSITE" id="PS50103"/>
    </source>
</evidence>